<gene>
    <name evidence="1" type="ORF">CEXT_601141</name>
</gene>
<reference evidence="1 2" key="1">
    <citation type="submission" date="2021-06" db="EMBL/GenBank/DDBJ databases">
        <title>Caerostris extrusa draft genome.</title>
        <authorList>
            <person name="Kono N."/>
            <person name="Arakawa K."/>
        </authorList>
    </citation>
    <scope>NUCLEOTIDE SEQUENCE [LARGE SCALE GENOMIC DNA]</scope>
</reference>
<keyword evidence="2" id="KW-1185">Reference proteome</keyword>
<evidence type="ECO:0000313" key="2">
    <source>
        <dbReference type="Proteomes" id="UP001054945"/>
    </source>
</evidence>
<dbReference type="AlphaFoldDB" id="A0AAV4YCA4"/>
<dbReference type="Proteomes" id="UP001054945">
    <property type="component" value="Unassembled WGS sequence"/>
</dbReference>
<dbReference type="EMBL" id="BPLR01001628">
    <property type="protein sequence ID" value="GIZ03606.1"/>
    <property type="molecule type" value="Genomic_DNA"/>
</dbReference>
<sequence>MTRIVMLHAFNRDDCVDGLFRRNSRAVYHGRSSESTQDVILQFPAIDGVSHLCFPILWSLTDSSDISLGKHLLHLFEVNCSMKYPKNPPEKKIPRTDKCWMPTSIKFYLFVFYISPFGKPQKGEDGLKKKSRTLNCRPTLDSMSPRWSYDENF</sequence>
<protein>
    <submittedName>
        <fullName evidence="1">Uncharacterized protein</fullName>
    </submittedName>
</protein>
<name>A0AAV4YCA4_CAEEX</name>
<organism evidence="1 2">
    <name type="scientific">Caerostris extrusa</name>
    <name type="common">Bark spider</name>
    <name type="synonym">Caerostris bankana</name>
    <dbReference type="NCBI Taxonomy" id="172846"/>
    <lineage>
        <taxon>Eukaryota</taxon>
        <taxon>Metazoa</taxon>
        <taxon>Ecdysozoa</taxon>
        <taxon>Arthropoda</taxon>
        <taxon>Chelicerata</taxon>
        <taxon>Arachnida</taxon>
        <taxon>Araneae</taxon>
        <taxon>Araneomorphae</taxon>
        <taxon>Entelegynae</taxon>
        <taxon>Araneoidea</taxon>
        <taxon>Araneidae</taxon>
        <taxon>Caerostris</taxon>
    </lineage>
</organism>
<accession>A0AAV4YCA4</accession>
<evidence type="ECO:0000313" key="1">
    <source>
        <dbReference type="EMBL" id="GIZ03606.1"/>
    </source>
</evidence>
<proteinExistence type="predicted"/>
<comment type="caution">
    <text evidence="1">The sequence shown here is derived from an EMBL/GenBank/DDBJ whole genome shotgun (WGS) entry which is preliminary data.</text>
</comment>